<dbReference type="Pfam" id="PF20772">
    <property type="entry name" value="TACO1_YebC_N"/>
    <property type="match status" value="1"/>
</dbReference>
<organism evidence="4 5">
    <name type="scientific">Setaria digitata</name>
    <dbReference type="NCBI Taxonomy" id="48799"/>
    <lineage>
        <taxon>Eukaryota</taxon>
        <taxon>Metazoa</taxon>
        <taxon>Ecdysozoa</taxon>
        <taxon>Nematoda</taxon>
        <taxon>Chromadorea</taxon>
        <taxon>Rhabditida</taxon>
        <taxon>Spirurina</taxon>
        <taxon>Spiruromorpha</taxon>
        <taxon>Filarioidea</taxon>
        <taxon>Setariidae</taxon>
        <taxon>Setaria</taxon>
    </lineage>
</organism>
<evidence type="ECO:0000256" key="1">
    <source>
        <dbReference type="ARBA" id="ARBA00008724"/>
    </source>
</evidence>
<proteinExistence type="inferred from homology"/>
<dbReference type="InterPro" id="IPR048300">
    <property type="entry name" value="TACO1_YebC-like_2nd/3rd_dom"/>
</dbReference>
<evidence type="ECO:0000259" key="3">
    <source>
        <dbReference type="Pfam" id="PF20772"/>
    </source>
</evidence>
<dbReference type="PANTHER" id="PTHR12532:SF0">
    <property type="entry name" value="TRANSLATIONAL ACTIVATOR OF CYTOCHROME C OXIDASE 1"/>
    <property type="match status" value="1"/>
</dbReference>
<dbReference type="InterPro" id="IPR049083">
    <property type="entry name" value="TACO1_YebC_N"/>
</dbReference>
<keyword evidence="4" id="KW-1185">Reference proteome</keyword>
<dbReference type="InterPro" id="IPR026564">
    <property type="entry name" value="Transcrip_reg_TACO1-like_dom3"/>
</dbReference>
<dbReference type="InterPro" id="IPR017856">
    <property type="entry name" value="Integrase-like_N"/>
</dbReference>
<dbReference type="InterPro" id="IPR029072">
    <property type="entry name" value="YebC-like"/>
</dbReference>
<dbReference type="AlphaFoldDB" id="A0A915PDC7"/>
<dbReference type="WBParaSite" id="sdigi.contig1162.g10240.t1">
    <property type="protein sequence ID" value="sdigi.contig1162.g10240.t1"/>
    <property type="gene ID" value="sdigi.contig1162.g10240"/>
</dbReference>
<sequence length="276" mass="31497">MRGGTMLHRRWLWMSSHFMKGHSKWDNIKDTKFAAMVNKTKTAEQLMAKMKRIVRTGGPDPKFNKDLVQLQLEYRNANFSDDTFQRALKNVQLQPQKTSKVSVRGPSGSIFIIESESLSQKKLQDFLVTSSDKLGGGFQLSKNDYTRTFEEKGVIIVSAVRGDKTLSLDEMEEICIELNCDDVSEFKEDGEVFYELICVRNRFTPLLDAVKGQGFSVKYSTLELRPVDAIEIERDGIAKITELYQALRENENITQVYANIRPNSIPVRPLRVKSSS</sequence>
<evidence type="ECO:0000313" key="5">
    <source>
        <dbReference type="WBParaSite" id="sdigi.contig1162.g10240.t1"/>
    </source>
</evidence>
<feature type="domain" description="TACO1/YebC-like N-terminal" evidence="3">
    <location>
        <begin position="23"/>
        <end position="92"/>
    </location>
</feature>
<dbReference type="SUPFAM" id="SSF75625">
    <property type="entry name" value="YebC-like"/>
    <property type="match status" value="1"/>
</dbReference>
<dbReference type="InterPro" id="IPR002876">
    <property type="entry name" value="Transcrip_reg_TACO1-like"/>
</dbReference>
<dbReference type="Gene3D" id="1.10.10.200">
    <property type="match status" value="1"/>
</dbReference>
<dbReference type="Proteomes" id="UP000887581">
    <property type="component" value="Unplaced"/>
</dbReference>
<dbReference type="Gene3D" id="3.30.70.980">
    <property type="match status" value="2"/>
</dbReference>
<dbReference type="PANTHER" id="PTHR12532">
    <property type="entry name" value="TRANSLATIONAL ACTIVATOR OF CYTOCHROME C OXIDASE 1"/>
    <property type="match status" value="1"/>
</dbReference>
<protein>
    <submittedName>
        <fullName evidence="5">Transcriptional regulatory protein</fullName>
    </submittedName>
</protein>
<reference evidence="5" key="1">
    <citation type="submission" date="2022-11" db="UniProtKB">
        <authorList>
            <consortium name="WormBaseParasite"/>
        </authorList>
    </citation>
    <scope>IDENTIFICATION</scope>
</reference>
<dbReference type="GO" id="GO:0005739">
    <property type="term" value="C:mitochondrion"/>
    <property type="evidence" value="ECO:0007669"/>
    <property type="project" value="TreeGrafter"/>
</dbReference>
<feature type="domain" description="TACO1/YebC-like second and third" evidence="2">
    <location>
        <begin position="103"/>
        <end position="260"/>
    </location>
</feature>
<evidence type="ECO:0000313" key="4">
    <source>
        <dbReference type="Proteomes" id="UP000887581"/>
    </source>
</evidence>
<name>A0A915PDC7_9BILA</name>
<comment type="similarity">
    <text evidence="1">Belongs to the TACO1 family.</text>
</comment>
<accession>A0A915PDC7</accession>
<evidence type="ECO:0000259" key="2">
    <source>
        <dbReference type="Pfam" id="PF01709"/>
    </source>
</evidence>
<dbReference type="Pfam" id="PF01709">
    <property type="entry name" value="Transcrip_reg"/>
    <property type="match status" value="1"/>
</dbReference>